<name>A0A6H0Y554_9PEZI</name>
<comment type="similarity">
    <text evidence="2">Belongs to the cytochrome P450 family.</text>
</comment>
<proteinExistence type="inferred from homology"/>
<dbReference type="Gene3D" id="1.10.630.10">
    <property type="entry name" value="Cytochrome P450"/>
    <property type="match status" value="1"/>
</dbReference>
<keyword evidence="4 6" id="KW-0479">Metal-binding</keyword>
<keyword evidence="5 6" id="KW-0408">Iron</keyword>
<organism evidence="8 9">
    <name type="scientific">Peltaster fructicola</name>
    <dbReference type="NCBI Taxonomy" id="286661"/>
    <lineage>
        <taxon>Eukaryota</taxon>
        <taxon>Fungi</taxon>
        <taxon>Dikarya</taxon>
        <taxon>Ascomycota</taxon>
        <taxon>Pezizomycotina</taxon>
        <taxon>Dothideomycetes</taxon>
        <taxon>Dothideomycetes incertae sedis</taxon>
        <taxon>Peltaster</taxon>
    </lineage>
</organism>
<evidence type="ECO:0000256" key="1">
    <source>
        <dbReference type="ARBA" id="ARBA00001971"/>
    </source>
</evidence>
<dbReference type="GO" id="GO:0004497">
    <property type="term" value="F:monooxygenase activity"/>
    <property type="evidence" value="ECO:0007669"/>
    <property type="project" value="InterPro"/>
</dbReference>
<reference evidence="8 9" key="1">
    <citation type="journal article" date="2016" name="Sci. Rep.">
        <title>Peltaster fructicola genome reveals evolution from an invasive phytopathogen to an ectophytic parasite.</title>
        <authorList>
            <person name="Xu C."/>
            <person name="Chen H."/>
            <person name="Gleason M.L."/>
            <person name="Xu J.R."/>
            <person name="Liu H."/>
            <person name="Zhang R."/>
            <person name="Sun G."/>
        </authorList>
    </citation>
    <scope>NUCLEOTIDE SEQUENCE [LARGE SCALE GENOMIC DNA]</scope>
    <source>
        <strain evidence="8 9">LNHT1506</strain>
    </source>
</reference>
<dbReference type="SUPFAM" id="SSF48264">
    <property type="entry name" value="Cytochrome P450"/>
    <property type="match status" value="1"/>
</dbReference>
<dbReference type="InterPro" id="IPR036396">
    <property type="entry name" value="Cyt_P450_sf"/>
</dbReference>
<dbReference type="InterPro" id="IPR050529">
    <property type="entry name" value="CYP450_sterol_14alpha_dmase"/>
</dbReference>
<evidence type="ECO:0008006" key="10">
    <source>
        <dbReference type="Google" id="ProtNLM"/>
    </source>
</evidence>
<evidence type="ECO:0000313" key="8">
    <source>
        <dbReference type="EMBL" id="QIX02177.1"/>
    </source>
</evidence>
<dbReference type="PANTHER" id="PTHR24304:SF2">
    <property type="entry name" value="24-HYDROXYCHOLESTEROL 7-ALPHA-HYDROXYLASE"/>
    <property type="match status" value="1"/>
</dbReference>
<dbReference type="InterPro" id="IPR002403">
    <property type="entry name" value="Cyt_P450_E_grp-IV"/>
</dbReference>
<protein>
    <recommendedName>
        <fullName evidence="10">Cytochrome P450</fullName>
    </recommendedName>
</protein>
<dbReference type="InterPro" id="IPR001128">
    <property type="entry name" value="Cyt_P450"/>
</dbReference>
<keyword evidence="7" id="KW-0472">Membrane</keyword>
<keyword evidence="3 6" id="KW-0349">Heme</keyword>
<dbReference type="AlphaFoldDB" id="A0A6H0Y554"/>
<dbReference type="PRINTS" id="PR00465">
    <property type="entry name" value="EP450IV"/>
</dbReference>
<keyword evidence="9" id="KW-1185">Reference proteome</keyword>
<accession>A0A6H0Y554</accession>
<gene>
    <name evidence="8" type="ORF">AMS68_007694</name>
</gene>
<dbReference type="OrthoDB" id="1055148at2759"/>
<dbReference type="GO" id="GO:0005506">
    <property type="term" value="F:iron ion binding"/>
    <property type="evidence" value="ECO:0007669"/>
    <property type="project" value="InterPro"/>
</dbReference>
<evidence type="ECO:0000256" key="5">
    <source>
        <dbReference type="ARBA" id="ARBA00023004"/>
    </source>
</evidence>
<dbReference type="GO" id="GO:0020037">
    <property type="term" value="F:heme binding"/>
    <property type="evidence" value="ECO:0007669"/>
    <property type="project" value="InterPro"/>
</dbReference>
<dbReference type="Proteomes" id="UP000503462">
    <property type="component" value="Chromosome 5"/>
</dbReference>
<keyword evidence="7" id="KW-0812">Transmembrane</keyword>
<dbReference type="GO" id="GO:0016705">
    <property type="term" value="F:oxidoreductase activity, acting on paired donors, with incorporation or reduction of molecular oxygen"/>
    <property type="evidence" value="ECO:0007669"/>
    <property type="project" value="InterPro"/>
</dbReference>
<dbReference type="EMBL" id="CP051143">
    <property type="protein sequence ID" value="QIX02177.1"/>
    <property type="molecule type" value="Genomic_DNA"/>
</dbReference>
<evidence type="ECO:0000256" key="2">
    <source>
        <dbReference type="ARBA" id="ARBA00010617"/>
    </source>
</evidence>
<dbReference type="CDD" id="cd00302">
    <property type="entry name" value="cytochrome_P450"/>
    <property type="match status" value="1"/>
</dbReference>
<evidence type="ECO:0000256" key="6">
    <source>
        <dbReference type="PIRSR" id="PIRSR602403-1"/>
    </source>
</evidence>
<sequence length="512" mass="57593">MPGVIDLIIGKLSPTSLALASVVVLASCFFYIFFNRPSLPSNAPKQARDQVPILGAWRFFTERHTWFEKEIAASSTGNFSYWVANKPVIGLSGLEGRRMFFDSKAMNFSEGYQALLAGAPPVKKNPTSILSNESVSDDSDFGAYFSRCLVAMLKGNQLAKGLPNMVKDVRARLDELASNPKHETDPFDSIYRVVYQLTMRTVACNEIASDDKLLKRSLHLYEEVENAASPWLIMFPWAPLYGKFKRTLAGAELYMIFKKIVDARAKEGRREDDALQFLIDQGDDITKIITFVLGALFAGQLNSGINAAWILLYLTTNKDIQTKVRAEVNAAADKYCSDKSLPLKERLMSLPIGAWENEFPLIDACLRESIRLQMPGTAFRRNSSGKDLPLSTGEVIPKDAYVTYLITDVHQDPTVYTNPMKWDPLRYSSERAEDKKVHHAGLMWGVSRHPCLGMKFAKLENNMITSFFLAYFDELEAWGPKGQLNDAPEPNLNFLTAHKPLDTIKIKYQLKK</sequence>
<comment type="cofactor">
    <cofactor evidence="1 6">
        <name>heme</name>
        <dbReference type="ChEBI" id="CHEBI:30413"/>
    </cofactor>
</comment>
<evidence type="ECO:0000256" key="7">
    <source>
        <dbReference type="SAM" id="Phobius"/>
    </source>
</evidence>
<evidence type="ECO:0000313" key="9">
    <source>
        <dbReference type="Proteomes" id="UP000503462"/>
    </source>
</evidence>
<dbReference type="Pfam" id="PF00067">
    <property type="entry name" value="p450"/>
    <property type="match status" value="1"/>
</dbReference>
<evidence type="ECO:0000256" key="4">
    <source>
        <dbReference type="ARBA" id="ARBA00022723"/>
    </source>
</evidence>
<keyword evidence="7" id="KW-1133">Transmembrane helix</keyword>
<dbReference type="PANTHER" id="PTHR24304">
    <property type="entry name" value="CYTOCHROME P450 FAMILY 7"/>
    <property type="match status" value="1"/>
</dbReference>
<evidence type="ECO:0000256" key="3">
    <source>
        <dbReference type="ARBA" id="ARBA00022617"/>
    </source>
</evidence>
<feature type="transmembrane region" description="Helical" evidence="7">
    <location>
        <begin position="12"/>
        <end position="34"/>
    </location>
</feature>
<feature type="binding site" description="axial binding residue" evidence="6">
    <location>
        <position position="451"/>
    </location>
    <ligand>
        <name>heme</name>
        <dbReference type="ChEBI" id="CHEBI:30413"/>
    </ligand>
    <ligandPart>
        <name>Fe</name>
        <dbReference type="ChEBI" id="CHEBI:18248"/>
    </ligandPart>
</feature>